<name>A0A921MEP8_9MICO</name>
<dbReference type="AlphaFoldDB" id="A0A921MEP8"/>
<evidence type="ECO:0000256" key="1">
    <source>
        <dbReference type="SAM" id="MobiDB-lite"/>
    </source>
</evidence>
<comment type="caution">
    <text evidence="2">The sequence shown here is derived from an EMBL/GenBank/DDBJ whole genome shotgun (WGS) entry which is preliminary data.</text>
</comment>
<gene>
    <name evidence="2" type="ORF">K8V08_10045</name>
</gene>
<accession>A0A921MEP8</accession>
<dbReference type="EMBL" id="DYUK01000219">
    <property type="protein sequence ID" value="HJG80737.1"/>
    <property type="molecule type" value="Genomic_DNA"/>
</dbReference>
<reference evidence="2" key="2">
    <citation type="submission" date="2021-09" db="EMBL/GenBank/DDBJ databases">
        <authorList>
            <person name="Gilroy R."/>
        </authorList>
    </citation>
    <scope>NUCLEOTIDE SEQUENCE</scope>
    <source>
        <strain evidence="2">ChiGjej5B5-7349</strain>
    </source>
</reference>
<sequence>MDSHTPAGLPRAVHPDLSPVDVAGPSDLEPGVPQALATGPFKVYSPGLADWEPGIDLRSEATGLTLVTPSGRHTYAAGRFTVEASPDGRILWILGDIAEAEAPQATAEAHPPVTVLMPASFADLCSRMPAVEFADPGEAAHTIHRLTAAAAAGWQARHRLGLQRPGDLALIVDPVEGEPVLGLLRVTHRGLEFRAGGSWEQDSPAERIPAFSSVVPTLRGAVARFDRLERSPSMSLSLFDRYVLFENRFLTAPARPHEVRQPAHVN</sequence>
<proteinExistence type="predicted"/>
<dbReference type="Proteomes" id="UP000784435">
    <property type="component" value="Unassembled WGS sequence"/>
</dbReference>
<feature type="region of interest" description="Disordered" evidence="1">
    <location>
        <begin position="1"/>
        <end position="28"/>
    </location>
</feature>
<protein>
    <submittedName>
        <fullName evidence="2">Uncharacterized protein</fullName>
    </submittedName>
</protein>
<reference evidence="2" key="1">
    <citation type="journal article" date="2021" name="PeerJ">
        <title>Extensive microbial diversity within the chicken gut microbiome revealed by metagenomics and culture.</title>
        <authorList>
            <person name="Gilroy R."/>
            <person name="Ravi A."/>
            <person name="Getino M."/>
            <person name="Pursley I."/>
            <person name="Horton D.L."/>
            <person name="Alikhan N.F."/>
            <person name="Baker D."/>
            <person name="Gharbi K."/>
            <person name="Hall N."/>
            <person name="Watson M."/>
            <person name="Adriaenssens E.M."/>
            <person name="Foster-Nyarko E."/>
            <person name="Jarju S."/>
            <person name="Secka A."/>
            <person name="Antonio M."/>
            <person name="Oren A."/>
            <person name="Chaudhuri R.R."/>
            <person name="La Ragione R."/>
            <person name="Hildebrand F."/>
            <person name="Pallen M.J."/>
        </authorList>
    </citation>
    <scope>NUCLEOTIDE SEQUENCE</scope>
    <source>
        <strain evidence="2">ChiGjej5B5-7349</strain>
    </source>
</reference>
<evidence type="ECO:0000313" key="3">
    <source>
        <dbReference type="Proteomes" id="UP000784435"/>
    </source>
</evidence>
<organism evidence="2 3">
    <name type="scientific">Brevibacterium senegalense</name>
    <dbReference type="NCBI Taxonomy" id="1033736"/>
    <lineage>
        <taxon>Bacteria</taxon>
        <taxon>Bacillati</taxon>
        <taxon>Actinomycetota</taxon>
        <taxon>Actinomycetes</taxon>
        <taxon>Micrococcales</taxon>
        <taxon>Brevibacteriaceae</taxon>
        <taxon>Brevibacterium</taxon>
    </lineage>
</organism>
<evidence type="ECO:0000313" key="2">
    <source>
        <dbReference type="EMBL" id="HJG80737.1"/>
    </source>
</evidence>